<keyword evidence="5" id="KW-0548">Nucleotidyltransferase</keyword>
<dbReference type="CDD" id="cd04865">
    <property type="entry name" value="LigD_Pol_like_2"/>
    <property type="match status" value="1"/>
</dbReference>
<keyword evidence="18" id="KW-0511">Multifunctional enzyme</keyword>
<dbReference type="NCBIfam" id="TIGR02779">
    <property type="entry name" value="NHEJ_ligase_lig"/>
    <property type="match status" value="1"/>
</dbReference>
<evidence type="ECO:0000256" key="19">
    <source>
        <dbReference type="ARBA" id="ARBA00029943"/>
    </source>
</evidence>
<dbReference type="PROSITE" id="PS00333">
    <property type="entry name" value="DNA_LIGASE_A2"/>
    <property type="match status" value="1"/>
</dbReference>
<feature type="domain" description="ATP-dependent DNA ligase family profile" evidence="22">
    <location>
        <begin position="336"/>
        <end position="478"/>
    </location>
</feature>
<evidence type="ECO:0000256" key="17">
    <source>
        <dbReference type="ARBA" id="ARBA00023211"/>
    </source>
</evidence>
<protein>
    <recommendedName>
        <fullName evidence="2">DNA ligase (ATP)</fullName>
        <ecNumber evidence="2">6.5.1.1</ecNumber>
    </recommendedName>
    <alternativeName>
        <fullName evidence="19">NHEJ DNA polymerase</fullName>
    </alternativeName>
</protein>
<evidence type="ECO:0000256" key="3">
    <source>
        <dbReference type="ARBA" id="ARBA00022598"/>
    </source>
</evidence>
<dbReference type="InterPro" id="IPR014146">
    <property type="entry name" value="LigD_ligase_dom"/>
</dbReference>
<evidence type="ECO:0000256" key="9">
    <source>
        <dbReference type="ARBA" id="ARBA00022763"/>
    </source>
</evidence>
<keyword evidence="8" id="KW-0547">Nucleotide-binding</keyword>
<feature type="region of interest" description="Disordered" evidence="21">
    <location>
        <begin position="1"/>
        <end position="23"/>
    </location>
</feature>
<dbReference type="EMBL" id="JAGTXB010000039">
    <property type="protein sequence ID" value="MBS0032455.1"/>
    <property type="molecule type" value="Genomic_DNA"/>
</dbReference>
<evidence type="ECO:0000256" key="21">
    <source>
        <dbReference type="SAM" id="MobiDB-lite"/>
    </source>
</evidence>
<evidence type="ECO:0000256" key="18">
    <source>
        <dbReference type="ARBA" id="ARBA00023268"/>
    </source>
</evidence>
<dbReference type="Gene3D" id="3.30.1490.70">
    <property type="match status" value="1"/>
</dbReference>
<evidence type="ECO:0000256" key="5">
    <source>
        <dbReference type="ARBA" id="ARBA00022695"/>
    </source>
</evidence>
<dbReference type="InterPro" id="IPR012309">
    <property type="entry name" value="DNA_ligase_ATP-dep_C"/>
</dbReference>
<evidence type="ECO:0000256" key="14">
    <source>
        <dbReference type="ARBA" id="ARBA00023125"/>
    </source>
</evidence>
<evidence type="ECO:0000256" key="4">
    <source>
        <dbReference type="ARBA" id="ARBA00022679"/>
    </source>
</evidence>
<keyword evidence="17" id="KW-0464">Manganese</keyword>
<dbReference type="CDD" id="cd07906">
    <property type="entry name" value="Adenylation_DNA_ligase_LigD_LigC"/>
    <property type="match status" value="1"/>
</dbReference>
<dbReference type="SUPFAM" id="SSF50249">
    <property type="entry name" value="Nucleic acid-binding proteins"/>
    <property type="match status" value="1"/>
</dbReference>
<dbReference type="InterPro" id="IPR014145">
    <property type="entry name" value="LigD_pol_dom"/>
</dbReference>
<dbReference type="Pfam" id="PF21686">
    <property type="entry name" value="LigD_Prim-Pol"/>
    <property type="match status" value="1"/>
</dbReference>
<keyword evidence="13" id="KW-0239">DNA-directed DNA polymerase</keyword>
<dbReference type="InterPro" id="IPR016059">
    <property type="entry name" value="DNA_ligase_ATP-dep_CS"/>
</dbReference>
<evidence type="ECO:0000256" key="15">
    <source>
        <dbReference type="ARBA" id="ARBA00023172"/>
    </source>
</evidence>
<proteinExistence type="predicted"/>
<keyword evidence="24" id="KW-1185">Reference proteome</keyword>
<evidence type="ECO:0000256" key="20">
    <source>
        <dbReference type="ARBA" id="ARBA00034003"/>
    </source>
</evidence>
<keyword evidence="16" id="KW-0234">DNA repair</keyword>
<comment type="caution">
    <text evidence="23">The sequence shown here is derived from an EMBL/GenBank/DDBJ whole genome shotgun (WGS) entry which is preliminary data.</text>
</comment>
<sequence length="887" mass="99407">MSLEKYRQKRTFTKTPEPTGGSAEDEALHFVVQQHHASHLHYDFRLEMQGVLKSWAVPKGPSMDPDIKRLAMQVEDHPYDYKDFEGTIPPGNYGAGTVIVWDRGEYIPEKDAGADKKKQTKDLLHQLHSGRLHFTLKGKKLKGSFALVKATGRGDNAWLLMKLKDRYAVKGDITTKNKSVMSGKTLEQVAKHPQKVWESNRQQPAAKATAKKKATVAAPPITTADEAADISGIIKKGKKAAMPKNVKPMLAALTPKPFDKEDWLYEIKWDGYRAIAYLNNGNVELLSRNQVDFNNKFAVITGALKAWKIKAVTDGEIVALDDKGNPDFQALQNYVKHGKSAHLVYHLFDLLWYNGKDYTHLPLAERKQLLQYLIPESNDQLRFSNHIAAQGTAFYQAAINRGLEGIMAKAANSSYIMGRRSDSWLKIKNNLQTEAIICGYTAGRNSRKHFGAIILGKYTGNKLKYIGHTGGGFNEKLLKELFIKFQPLITAVCPFKPAPKTNMPATWLKPELVCEVKFAETTADGILRQPIFLGLREDKKAADEKNIKVVNPPLTKKPTSKTTGTAGKTAAVKTTAATSFLPEDEKQVEIKVDGKLLKFTNLDKLYWPEEGITKRDMINYYAAISDYILPYLKDRPQSLNRFPEGIKGFSFYQKNVEDKVAAWIERFPYTSDSDGDTKEFMVCTGKAGLLYMANLGCIELNPWHSRVSKPDRPDYCLIDLDPDTNTFNQVIDTALEIKNILDEIGVPSFVKTSGATGMHILIPLGAKYTFEQSRMLAELIVGIANKRLPATTSVLRTPAKRKGKIYLDFLQNRQIQTMASAYSLRPRPGATASAPLHWEEVKRGLKVSDFNIYNMPQRLAREGDLLKGLLGKGIDMRAVLNRLKNLL</sequence>
<dbReference type="NCBIfam" id="TIGR02778">
    <property type="entry name" value="ligD_pol"/>
    <property type="match status" value="1"/>
</dbReference>
<evidence type="ECO:0000256" key="8">
    <source>
        <dbReference type="ARBA" id="ARBA00022741"/>
    </source>
</evidence>
<reference evidence="23 24" key="1">
    <citation type="submission" date="2021-04" db="EMBL/GenBank/DDBJ databases">
        <title>Chitinophaga sp. nov., isolated from the rhizosphere soil.</title>
        <authorList>
            <person name="He S."/>
        </authorList>
    </citation>
    <scope>NUCLEOTIDE SEQUENCE [LARGE SCALE GENOMIC DNA]</scope>
    <source>
        <strain evidence="23 24">2R12</strain>
    </source>
</reference>
<comment type="catalytic activity">
    <reaction evidence="20">
        <text>ATP + (deoxyribonucleotide)n-3'-hydroxyl + 5'-phospho-(deoxyribonucleotide)m = (deoxyribonucleotide)n+m + AMP + diphosphate.</text>
        <dbReference type="EC" id="6.5.1.1"/>
    </reaction>
</comment>
<evidence type="ECO:0000256" key="7">
    <source>
        <dbReference type="ARBA" id="ARBA00022723"/>
    </source>
</evidence>
<keyword evidence="6" id="KW-0540">Nuclease</keyword>
<evidence type="ECO:0000256" key="6">
    <source>
        <dbReference type="ARBA" id="ARBA00022722"/>
    </source>
</evidence>
<dbReference type="PROSITE" id="PS50160">
    <property type="entry name" value="DNA_LIGASE_A3"/>
    <property type="match status" value="1"/>
</dbReference>
<dbReference type="NCBIfam" id="TIGR02776">
    <property type="entry name" value="NHEJ_ligase_prk"/>
    <property type="match status" value="1"/>
</dbReference>
<dbReference type="EC" id="6.5.1.1" evidence="2"/>
<keyword evidence="7" id="KW-0479">Metal-binding</keyword>
<dbReference type="NCBIfam" id="TIGR02777">
    <property type="entry name" value="LigD_PE_dom"/>
    <property type="match status" value="1"/>
</dbReference>
<dbReference type="Gene3D" id="2.40.50.140">
    <property type="entry name" value="Nucleic acid-binding proteins"/>
    <property type="match status" value="1"/>
</dbReference>
<dbReference type="Proteomes" id="UP000676386">
    <property type="component" value="Unassembled WGS sequence"/>
</dbReference>
<dbReference type="InterPro" id="IPR014143">
    <property type="entry name" value="NHEJ_ligase_prk"/>
</dbReference>
<keyword evidence="10" id="KW-0378">Hydrolase</keyword>
<keyword evidence="15" id="KW-0233">DNA recombination</keyword>
<dbReference type="SUPFAM" id="SSF56091">
    <property type="entry name" value="DNA ligase/mRNA capping enzyme, catalytic domain"/>
    <property type="match status" value="1"/>
</dbReference>
<dbReference type="InterPro" id="IPR012340">
    <property type="entry name" value="NA-bd_OB-fold"/>
</dbReference>
<dbReference type="GO" id="GO:0003910">
    <property type="term" value="F:DNA ligase (ATP) activity"/>
    <property type="evidence" value="ECO:0007669"/>
    <property type="project" value="UniProtKB-EC"/>
</dbReference>
<keyword evidence="4" id="KW-0808">Transferase</keyword>
<evidence type="ECO:0000256" key="1">
    <source>
        <dbReference type="ARBA" id="ARBA00001936"/>
    </source>
</evidence>
<organism evidence="23 24">
    <name type="scientific">Chitinophaga hostae</name>
    <dbReference type="NCBI Taxonomy" id="2831022"/>
    <lineage>
        <taxon>Bacteria</taxon>
        <taxon>Pseudomonadati</taxon>
        <taxon>Bacteroidota</taxon>
        <taxon>Chitinophagia</taxon>
        <taxon>Chitinophagales</taxon>
        <taxon>Chitinophagaceae</taxon>
        <taxon>Chitinophaga</taxon>
    </lineage>
</organism>
<dbReference type="Pfam" id="PF01068">
    <property type="entry name" value="DNA_ligase_A_M"/>
    <property type="match status" value="1"/>
</dbReference>
<evidence type="ECO:0000256" key="12">
    <source>
        <dbReference type="ARBA" id="ARBA00022840"/>
    </source>
</evidence>
<keyword evidence="11" id="KW-0269">Exonuclease</keyword>
<evidence type="ECO:0000313" key="24">
    <source>
        <dbReference type="Proteomes" id="UP000676386"/>
    </source>
</evidence>
<evidence type="ECO:0000256" key="11">
    <source>
        <dbReference type="ARBA" id="ARBA00022839"/>
    </source>
</evidence>
<dbReference type="InterPro" id="IPR014144">
    <property type="entry name" value="LigD_PE_domain"/>
</dbReference>
<dbReference type="InterPro" id="IPR052171">
    <property type="entry name" value="NHEJ_LigD"/>
</dbReference>
<evidence type="ECO:0000256" key="13">
    <source>
        <dbReference type="ARBA" id="ARBA00022932"/>
    </source>
</evidence>
<keyword evidence="14" id="KW-0238">DNA-binding</keyword>
<dbReference type="Pfam" id="PF13298">
    <property type="entry name" value="LigD_N"/>
    <property type="match status" value="1"/>
</dbReference>
<keyword evidence="3 23" id="KW-0436">Ligase</keyword>
<gene>
    <name evidence="23" type="primary">ligD</name>
    <name evidence="23" type="ORF">KE626_34305</name>
</gene>
<name>A0ABS5JBJ4_9BACT</name>
<evidence type="ECO:0000256" key="2">
    <source>
        <dbReference type="ARBA" id="ARBA00012727"/>
    </source>
</evidence>
<evidence type="ECO:0000256" key="10">
    <source>
        <dbReference type="ARBA" id="ARBA00022801"/>
    </source>
</evidence>
<keyword evidence="9" id="KW-0227">DNA damage</keyword>
<dbReference type="PANTHER" id="PTHR42705">
    <property type="entry name" value="BIFUNCTIONAL NON-HOMOLOGOUS END JOINING PROTEIN LIGD"/>
    <property type="match status" value="1"/>
</dbReference>
<dbReference type="Gene3D" id="3.30.470.30">
    <property type="entry name" value="DNA ligase/mRNA capping enzyme"/>
    <property type="match status" value="1"/>
</dbReference>
<evidence type="ECO:0000259" key="22">
    <source>
        <dbReference type="PROSITE" id="PS50160"/>
    </source>
</evidence>
<dbReference type="Pfam" id="PF04679">
    <property type="entry name" value="DNA_ligase_A_C"/>
    <property type="match status" value="1"/>
</dbReference>
<accession>A0ABS5JBJ4</accession>
<dbReference type="InterPro" id="IPR012310">
    <property type="entry name" value="DNA_ligase_ATP-dep_cent"/>
</dbReference>
<keyword evidence="12" id="KW-0067">ATP-binding</keyword>
<comment type="cofactor">
    <cofactor evidence="1">
        <name>Mn(2+)</name>
        <dbReference type="ChEBI" id="CHEBI:29035"/>
    </cofactor>
</comment>
<dbReference type="PANTHER" id="PTHR42705:SF3">
    <property type="entry name" value="ATP-DEPENDENT DNA LIGASE"/>
    <property type="match status" value="1"/>
</dbReference>
<dbReference type="Gene3D" id="3.90.920.10">
    <property type="entry name" value="DNA primase, PRIM domain"/>
    <property type="match status" value="1"/>
</dbReference>
<evidence type="ECO:0000313" key="23">
    <source>
        <dbReference type="EMBL" id="MBS0032455.1"/>
    </source>
</evidence>
<evidence type="ECO:0000256" key="16">
    <source>
        <dbReference type="ARBA" id="ARBA00023204"/>
    </source>
</evidence>
<dbReference type="RefSeq" id="WP_211977645.1">
    <property type="nucleotide sequence ID" value="NZ_JAGTXB010000039.1"/>
</dbReference>
<dbReference type="CDD" id="cd07971">
    <property type="entry name" value="OBF_DNA_ligase_LigD"/>
    <property type="match status" value="1"/>
</dbReference>